<dbReference type="InterPro" id="IPR045269">
    <property type="entry name" value="Atg1-like"/>
</dbReference>
<dbReference type="EMBL" id="PEYM01000077">
    <property type="protein sequence ID" value="PIS29637.1"/>
    <property type="molecule type" value="Genomic_DNA"/>
</dbReference>
<dbReference type="PROSITE" id="PS00108">
    <property type="entry name" value="PROTEIN_KINASE_ST"/>
    <property type="match status" value="1"/>
</dbReference>
<evidence type="ECO:0000256" key="5">
    <source>
        <dbReference type="SAM" id="Coils"/>
    </source>
</evidence>
<evidence type="ECO:0000313" key="8">
    <source>
        <dbReference type="EMBL" id="PIS29637.1"/>
    </source>
</evidence>
<dbReference type="InterPro" id="IPR011009">
    <property type="entry name" value="Kinase-like_dom_sf"/>
</dbReference>
<proteinExistence type="predicted"/>
<dbReference type="PROSITE" id="PS50011">
    <property type="entry name" value="PROTEIN_KINASE_DOM"/>
    <property type="match status" value="1"/>
</dbReference>
<evidence type="ECO:0000256" key="4">
    <source>
        <dbReference type="ARBA" id="ARBA00022840"/>
    </source>
</evidence>
<dbReference type="Pfam" id="PF00069">
    <property type="entry name" value="Pkinase"/>
    <property type="match status" value="1"/>
</dbReference>
<dbReference type="InterPro" id="IPR008271">
    <property type="entry name" value="Ser/Thr_kinase_AS"/>
</dbReference>
<feature type="domain" description="Protein kinase" evidence="7">
    <location>
        <begin position="675"/>
        <end position="969"/>
    </location>
</feature>
<keyword evidence="6" id="KW-0812">Transmembrane</keyword>
<dbReference type="AlphaFoldDB" id="A0A2H0XXH2"/>
<sequence length="975" mass="109734">MPQSVTNKPQAQIQSLQKKWDKLQYLLLARHILAVSVGTAIGLGYLFLGEGITTPGFSVVAGAIPALALEVLTWVPAVFIRGIKEENQFAELNRFRPEKVGTLPNQLQKEEIRQASKTKKLQSDKRKLAVTIKAREDELAPLRSEIEGLKRNSRDLTTKMQGLEGAVLFEKDKAQKQLGELEATKKQLEAVKNELAKANKDLKGKKREIDRLNKNQRDISNQLIQIQREQAAKVTALQEAERKIISLEIQTQQVQTALQQANWQIDQKAAFGADPQDVIQMQQLHQALQTLLHTSRARPFKRQKARLVVSESLRGDEKQRNLLRQVIGLLKPEERAKLTLKPIYGDGIAEMVNELDLNTWPTKRLLLRLRDEDVMPVKKREILEVLQAKFSYLNYAQIKSLRRALYPLFELPEIADVATALLSRLDHEELNKAFVTSPQLAVEDIATANLPVPYDRISDAKQMIQEVVGAHPTLAETGKIACGVIDYLYGSDSPDILMALLQFLSDPATAASHKKFLLEKIIRGDVIFDHESIVENVRTLLQSLTIIAELRALALQALRKVIPATVVVDGSKLRGALGEGNDRGVVEEMRIKEGELRAELKIQVELQAQLQGQAQLIERLSEELKVFLDEDEDPLFDPFANGQQPASVVPTSRAIRRDALHSAPWEKILQPIQGYDLLREIASGGFGQVIAAINLATGREVMIKRIHLHLLDDLDSKEDKKRDDIFNIINRFKTEAEMLMSFAHPNVMKVFRCEVELTQGRRAVYYEGELVKGPFLAKLIRRKKLLSVPEALNILYFMVLGLEALSDEKNGRINAIYHRDLKPDNVVITSFKRRSYVKLVDFGLAKHVASDGSLTSLGTMGGTANYLAPESVDCGLKGLDHHADIYALALILYKMLTGKLPRKFEGQAKEIWVGFVDWARNKAKPTFSYAQLEQFSPAIQLLLSNMGEKNVEYRINSYRGIREMIEQILIQGVTA</sequence>
<feature type="transmembrane region" description="Helical" evidence="6">
    <location>
        <begin position="59"/>
        <end position="80"/>
    </location>
</feature>
<evidence type="ECO:0000256" key="2">
    <source>
        <dbReference type="ARBA" id="ARBA00022741"/>
    </source>
</evidence>
<dbReference type="GO" id="GO:0005829">
    <property type="term" value="C:cytosol"/>
    <property type="evidence" value="ECO:0007669"/>
    <property type="project" value="TreeGrafter"/>
</dbReference>
<feature type="coiled-coil region" evidence="5">
    <location>
        <begin position="132"/>
        <end position="257"/>
    </location>
</feature>
<keyword evidence="4" id="KW-0067">ATP-binding</keyword>
<keyword evidence="5" id="KW-0175">Coiled coil</keyword>
<comment type="caution">
    <text evidence="8">The sequence shown here is derived from an EMBL/GenBank/DDBJ whole genome shotgun (WGS) entry which is preliminary data.</text>
</comment>
<name>A0A2H0XXH2_UNCSA</name>
<dbReference type="GO" id="GO:0004674">
    <property type="term" value="F:protein serine/threonine kinase activity"/>
    <property type="evidence" value="ECO:0007669"/>
    <property type="project" value="InterPro"/>
</dbReference>
<dbReference type="Proteomes" id="UP000231343">
    <property type="component" value="Unassembled WGS sequence"/>
</dbReference>
<gene>
    <name evidence="8" type="ORF">COT42_04910</name>
</gene>
<keyword evidence="2" id="KW-0547">Nucleotide-binding</keyword>
<organism evidence="8 9">
    <name type="scientific">Candidatus Saganbacteria bacterium CG08_land_8_20_14_0_20_45_16</name>
    <dbReference type="NCBI Taxonomy" id="2014293"/>
    <lineage>
        <taxon>Bacteria</taxon>
        <taxon>Bacillati</taxon>
        <taxon>Saganbacteria</taxon>
    </lineage>
</organism>
<dbReference type="GO" id="GO:0005776">
    <property type="term" value="C:autophagosome"/>
    <property type="evidence" value="ECO:0007669"/>
    <property type="project" value="TreeGrafter"/>
</dbReference>
<dbReference type="InterPro" id="IPR000719">
    <property type="entry name" value="Prot_kinase_dom"/>
</dbReference>
<reference evidence="8 9" key="1">
    <citation type="submission" date="2017-09" db="EMBL/GenBank/DDBJ databases">
        <title>Depth-based differentiation of microbial function through sediment-hosted aquifers and enrichment of novel symbionts in the deep terrestrial subsurface.</title>
        <authorList>
            <person name="Probst A.J."/>
            <person name="Ladd B."/>
            <person name="Jarett J.K."/>
            <person name="Geller-Mcgrath D.E."/>
            <person name="Sieber C.M."/>
            <person name="Emerson J.B."/>
            <person name="Anantharaman K."/>
            <person name="Thomas B.C."/>
            <person name="Malmstrom R."/>
            <person name="Stieglmeier M."/>
            <person name="Klingl A."/>
            <person name="Woyke T."/>
            <person name="Ryan C.M."/>
            <person name="Banfield J.F."/>
        </authorList>
    </citation>
    <scope>NUCLEOTIDE SEQUENCE [LARGE SCALE GENOMIC DNA]</scope>
    <source>
        <strain evidence="8">CG08_land_8_20_14_0_20_45_16</strain>
    </source>
</reference>
<dbReference type="GO" id="GO:0016020">
    <property type="term" value="C:membrane"/>
    <property type="evidence" value="ECO:0007669"/>
    <property type="project" value="TreeGrafter"/>
</dbReference>
<dbReference type="Gene3D" id="1.10.510.10">
    <property type="entry name" value="Transferase(Phosphotransferase) domain 1"/>
    <property type="match status" value="1"/>
</dbReference>
<protein>
    <recommendedName>
        <fullName evidence="7">Protein kinase domain-containing protein</fullName>
    </recommendedName>
</protein>
<dbReference type="GO" id="GO:0005524">
    <property type="term" value="F:ATP binding"/>
    <property type="evidence" value="ECO:0007669"/>
    <property type="project" value="UniProtKB-KW"/>
</dbReference>
<dbReference type="SMART" id="SM00220">
    <property type="entry name" value="S_TKc"/>
    <property type="match status" value="1"/>
</dbReference>
<accession>A0A2H0XXH2</accession>
<evidence type="ECO:0000256" key="6">
    <source>
        <dbReference type="SAM" id="Phobius"/>
    </source>
</evidence>
<keyword evidence="6" id="KW-0472">Membrane</keyword>
<evidence type="ECO:0000256" key="3">
    <source>
        <dbReference type="ARBA" id="ARBA00022777"/>
    </source>
</evidence>
<dbReference type="CDD" id="cd14014">
    <property type="entry name" value="STKc_PknB_like"/>
    <property type="match status" value="1"/>
</dbReference>
<dbReference type="PANTHER" id="PTHR24348:SF22">
    <property type="entry name" value="NON-SPECIFIC SERINE_THREONINE PROTEIN KINASE"/>
    <property type="match status" value="1"/>
</dbReference>
<keyword evidence="1" id="KW-0808">Transferase</keyword>
<feature type="transmembrane region" description="Helical" evidence="6">
    <location>
        <begin position="25"/>
        <end position="47"/>
    </location>
</feature>
<dbReference type="GO" id="GO:0000407">
    <property type="term" value="C:phagophore assembly site"/>
    <property type="evidence" value="ECO:0007669"/>
    <property type="project" value="TreeGrafter"/>
</dbReference>
<keyword evidence="6" id="KW-1133">Transmembrane helix</keyword>
<evidence type="ECO:0000259" key="7">
    <source>
        <dbReference type="PROSITE" id="PS50011"/>
    </source>
</evidence>
<evidence type="ECO:0000256" key="1">
    <source>
        <dbReference type="ARBA" id="ARBA00022679"/>
    </source>
</evidence>
<evidence type="ECO:0000313" key="9">
    <source>
        <dbReference type="Proteomes" id="UP000231343"/>
    </source>
</evidence>
<dbReference type="PANTHER" id="PTHR24348">
    <property type="entry name" value="SERINE/THREONINE-PROTEIN KINASE UNC-51-RELATED"/>
    <property type="match status" value="1"/>
</dbReference>
<dbReference type="SUPFAM" id="SSF56112">
    <property type="entry name" value="Protein kinase-like (PK-like)"/>
    <property type="match status" value="1"/>
</dbReference>
<keyword evidence="3" id="KW-0418">Kinase</keyword>